<dbReference type="KEGG" id="bpm:BURPS1710b_A1944"/>
<dbReference type="AlphaFoldDB" id="Q3JH58"/>
<evidence type="ECO:0000313" key="2">
    <source>
        <dbReference type="EMBL" id="ABA51434.1"/>
    </source>
</evidence>
<dbReference type="EMBL" id="CP000125">
    <property type="protein sequence ID" value="ABA51434.1"/>
    <property type="molecule type" value="Genomic_DNA"/>
</dbReference>
<dbReference type="Proteomes" id="UP000002700">
    <property type="component" value="Chromosome II"/>
</dbReference>
<sequence length="176" mass="19514">MRKAARPGGRTSETVATSAFSLSNFARQSLRRAAKHASVLRFVTDSRSNPPDQPRPLQENDVTTIDITTLTTIERSIILYAESCSVDYGGLLEGMRMNDDDLTALRKFQDAGLLSFGRIPAKLLGPLSDFGRKPTYWITFTDDAWQLAHALRRQRAARGSASRTKVDEVLAEREAA</sequence>
<dbReference type="EMBL" id="CP000124">
    <property type="protein sequence ID" value="ABA50089.1"/>
    <property type="molecule type" value="Genomic_DNA"/>
</dbReference>
<proteinExistence type="predicted"/>
<evidence type="ECO:0000313" key="3">
    <source>
        <dbReference type="Proteomes" id="UP000002700"/>
    </source>
</evidence>
<dbReference type="EnsemblBacteria" id="ABA50089">
    <property type="protein sequence ID" value="ABA50089"/>
    <property type="gene ID" value="BURPS1710b_1664"/>
</dbReference>
<name>Q3JH58_BURP1</name>
<dbReference type="KEGG" id="bpm:BURPS1710b_1664"/>
<gene>
    <name evidence="1" type="ordered locus">BURPS1710b_1664</name>
    <name evidence="2" type="ordered locus">BURPS1710b_A1944</name>
</gene>
<dbReference type="EnsemblBacteria" id="ABA51434">
    <property type="protein sequence ID" value="ABA51434"/>
    <property type="gene ID" value="BURPS1710b_A1944"/>
</dbReference>
<accession>Q3JH58</accession>
<dbReference type="Proteomes" id="UP000002700">
    <property type="component" value="Chromosome I"/>
</dbReference>
<organism evidence="2 3">
    <name type="scientific">Burkholderia pseudomallei (strain 1710b)</name>
    <dbReference type="NCBI Taxonomy" id="320372"/>
    <lineage>
        <taxon>Bacteria</taxon>
        <taxon>Pseudomonadati</taxon>
        <taxon>Pseudomonadota</taxon>
        <taxon>Betaproteobacteria</taxon>
        <taxon>Burkholderiales</taxon>
        <taxon>Burkholderiaceae</taxon>
        <taxon>Burkholderia</taxon>
        <taxon>pseudomallei group</taxon>
    </lineage>
</organism>
<evidence type="ECO:0000313" key="1">
    <source>
        <dbReference type="EMBL" id="ABA50089.1"/>
    </source>
</evidence>
<reference evidence="2 3" key="1">
    <citation type="submission" date="2005-09" db="EMBL/GenBank/DDBJ databases">
        <authorList>
            <person name="Woods D.E."/>
            <person name="Nierman W.C."/>
        </authorList>
    </citation>
    <scope>NUCLEOTIDE SEQUENCE [LARGE SCALE GENOMIC DNA]</scope>
    <source>
        <strain evidence="2 3">1710b</strain>
    </source>
</reference>
<dbReference type="HOGENOM" id="CLU_1764578_0_0_4"/>
<protein>
    <submittedName>
        <fullName evidence="2">Gp47</fullName>
    </submittedName>
</protein>